<name>A0A9P5PN89_9AGAR</name>
<evidence type="ECO:0000259" key="2">
    <source>
        <dbReference type="Pfam" id="PF22939"/>
    </source>
</evidence>
<dbReference type="Gene3D" id="1.25.40.20">
    <property type="entry name" value="Ankyrin repeat-containing domain"/>
    <property type="match status" value="2"/>
</dbReference>
<evidence type="ECO:0000256" key="1">
    <source>
        <dbReference type="PROSITE-ProRule" id="PRU00023"/>
    </source>
</evidence>
<reference evidence="3" key="1">
    <citation type="submission" date="2020-11" db="EMBL/GenBank/DDBJ databases">
        <authorList>
            <consortium name="DOE Joint Genome Institute"/>
            <person name="Ahrendt S."/>
            <person name="Riley R."/>
            <person name="Andreopoulos W."/>
            <person name="Labutti K."/>
            <person name="Pangilinan J."/>
            <person name="Ruiz-Duenas F.J."/>
            <person name="Barrasa J.M."/>
            <person name="Sanchez-Garcia M."/>
            <person name="Camarero S."/>
            <person name="Miyauchi S."/>
            <person name="Serrano A."/>
            <person name="Linde D."/>
            <person name="Babiker R."/>
            <person name="Drula E."/>
            <person name="Ayuso-Fernandez I."/>
            <person name="Pacheco R."/>
            <person name="Padilla G."/>
            <person name="Ferreira P."/>
            <person name="Barriuso J."/>
            <person name="Kellner H."/>
            <person name="Castanera R."/>
            <person name="Alfaro M."/>
            <person name="Ramirez L."/>
            <person name="Pisabarro A.G."/>
            <person name="Kuo A."/>
            <person name="Tritt A."/>
            <person name="Lipzen A."/>
            <person name="He G."/>
            <person name="Yan M."/>
            <person name="Ng V."/>
            <person name="Cullen D."/>
            <person name="Martin F."/>
            <person name="Rosso M.-N."/>
            <person name="Henrissat B."/>
            <person name="Hibbett D."/>
            <person name="Martinez A.T."/>
            <person name="Grigoriev I.V."/>
        </authorList>
    </citation>
    <scope>NUCLEOTIDE SEQUENCE</scope>
    <source>
        <strain evidence="3">AH 40177</strain>
    </source>
</reference>
<dbReference type="AlphaFoldDB" id="A0A9P5PN89"/>
<dbReference type="OrthoDB" id="66095at2759"/>
<evidence type="ECO:0000313" key="3">
    <source>
        <dbReference type="EMBL" id="KAF9065000.1"/>
    </source>
</evidence>
<protein>
    <recommendedName>
        <fullName evidence="2">GPI inositol-deacylase winged helix domain-containing protein</fullName>
    </recommendedName>
</protein>
<dbReference type="PANTHER" id="PTHR10039">
    <property type="entry name" value="AMELOGENIN"/>
    <property type="match status" value="1"/>
</dbReference>
<dbReference type="EMBL" id="JADNRY010000110">
    <property type="protein sequence ID" value="KAF9065000.1"/>
    <property type="molecule type" value="Genomic_DNA"/>
</dbReference>
<dbReference type="Proteomes" id="UP000772434">
    <property type="component" value="Unassembled WGS sequence"/>
</dbReference>
<evidence type="ECO:0000313" key="4">
    <source>
        <dbReference type="Proteomes" id="UP000772434"/>
    </source>
</evidence>
<dbReference type="Pfam" id="PF22939">
    <property type="entry name" value="WHD_GPIID"/>
    <property type="match status" value="1"/>
</dbReference>
<dbReference type="PROSITE" id="PS50088">
    <property type="entry name" value="ANK_REPEAT"/>
    <property type="match status" value="1"/>
</dbReference>
<organism evidence="3 4">
    <name type="scientific">Rhodocollybia butyracea</name>
    <dbReference type="NCBI Taxonomy" id="206335"/>
    <lineage>
        <taxon>Eukaryota</taxon>
        <taxon>Fungi</taxon>
        <taxon>Dikarya</taxon>
        <taxon>Basidiomycota</taxon>
        <taxon>Agaricomycotina</taxon>
        <taxon>Agaricomycetes</taxon>
        <taxon>Agaricomycetidae</taxon>
        <taxon>Agaricales</taxon>
        <taxon>Marasmiineae</taxon>
        <taxon>Omphalotaceae</taxon>
        <taxon>Rhodocollybia</taxon>
    </lineage>
</organism>
<dbReference type="InterPro" id="IPR054471">
    <property type="entry name" value="GPIID_WHD"/>
</dbReference>
<sequence length="673" mass="76183">MVHRSPPLLGFAGFNANLIAWYIAEPLTLYETYERILYSIDAKGPTESRTARQILQWIIGSSVSRPITLMEINSALQIEVGQPKLNEDLCLFDDEEILSICKSLVLCHSGIVSLSHFTVKEFLARETLADLNLGHYTMVDSIVHRDLSLHCLTYLLLDAFKMGPATSKESYAQRLEEYPFLPCAAIQLRDHLSSAPHNDPEIYSLVSQLVLDPTLHNFYSFSQTEHFMSSIGDSRNYNVLSRDISLINFGQSPPWFIVWCRAGWIARRLLQERPDWLNTESISSTWYCGTPLHWAIYNGYWDIVEIVLDSGADIDRKSHITGLIRIQGPRLISALEAAFIWTSPGEVVKLFLGRGAKVSFAELKAAVQRVREESIPSLLEQCPVSQLQLHERSEIIVTAVYTGDTRIVQVLLDAGYDPNAIDPSSGKSTLQAAFELRTAGVIDVLIKAGASLEEVHRFVSPDQLDWASSYKWYSQCLNASLGASSSNRVFYPVEELHIIREFLVFTLSLPLNVATLVMDLAEQWANVRVSRDKRIAFTQSSEETPYIQLTMPNGNLRSIIFMTFSHDQGYSGEPEHTKGTYEGSHTWFEAVIMRQGEQVGDRMFIQANVQATSQSRTHKNIWSVTRADRNSKIYHWMMSICAQDEIWMLPRAQFPGWVNNVQAAEITICYTFC</sequence>
<dbReference type="SMART" id="SM00248">
    <property type="entry name" value="ANK"/>
    <property type="match status" value="3"/>
</dbReference>
<feature type="domain" description="GPI inositol-deacylase winged helix" evidence="2">
    <location>
        <begin position="48"/>
        <end position="128"/>
    </location>
</feature>
<feature type="repeat" description="ANK" evidence="1">
    <location>
        <begin position="290"/>
        <end position="319"/>
    </location>
</feature>
<keyword evidence="4" id="KW-1185">Reference proteome</keyword>
<dbReference type="PANTHER" id="PTHR10039:SF15">
    <property type="entry name" value="NACHT DOMAIN-CONTAINING PROTEIN"/>
    <property type="match status" value="1"/>
</dbReference>
<proteinExistence type="predicted"/>
<dbReference type="InterPro" id="IPR002110">
    <property type="entry name" value="Ankyrin_rpt"/>
</dbReference>
<comment type="caution">
    <text evidence="3">The sequence shown here is derived from an EMBL/GenBank/DDBJ whole genome shotgun (WGS) entry which is preliminary data.</text>
</comment>
<dbReference type="SUPFAM" id="SSF48403">
    <property type="entry name" value="Ankyrin repeat"/>
    <property type="match status" value="1"/>
</dbReference>
<accession>A0A9P5PN89</accession>
<keyword evidence="1" id="KW-0040">ANK repeat</keyword>
<dbReference type="InterPro" id="IPR036770">
    <property type="entry name" value="Ankyrin_rpt-contain_sf"/>
</dbReference>
<dbReference type="Pfam" id="PF00023">
    <property type="entry name" value="Ank"/>
    <property type="match status" value="1"/>
</dbReference>
<dbReference type="PROSITE" id="PS50297">
    <property type="entry name" value="ANK_REP_REGION"/>
    <property type="match status" value="1"/>
</dbReference>
<gene>
    <name evidence="3" type="ORF">BDP27DRAFT_1425178</name>
</gene>